<evidence type="ECO:0000313" key="3">
    <source>
        <dbReference type="Proteomes" id="UP000199541"/>
    </source>
</evidence>
<dbReference type="InterPro" id="IPR009702">
    <property type="entry name" value="DUF1284"/>
</dbReference>
<reference evidence="2 3" key="2">
    <citation type="submission" date="2016-10" db="EMBL/GenBank/DDBJ databases">
        <authorList>
            <person name="Varghese N."/>
            <person name="Submissions S."/>
        </authorList>
    </citation>
    <scope>NUCLEOTIDE SEQUENCE [LARGE SCALE GENOMIC DNA]</scope>
    <source>
        <strain evidence="2 3">DSM 24802</strain>
    </source>
</reference>
<protein>
    <recommendedName>
        <fullName evidence="5">DUF1284 domain-containing protein</fullName>
    </recommendedName>
</protein>
<evidence type="ECO:0000313" key="4">
    <source>
        <dbReference type="Proteomes" id="UP000634647"/>
    </source>
</evidence>
<reference evidence="1" key="3">
    <citation type="submission" date="2023-06" db="EMBL/GenBank/DDBJ databases">
        <authorList>
            <person name="Sun Q."/>
            <person name="Zhou Y."/>
        </authorList>
    </citation>
    <scope>NUCLEOTIDE SEQUENCE</scope>
    <source>
        <strain evidence="1">CGMCC 1.10859</strain>
    </source>
</reference>
<dbReference type="Proteomes" id="UP000199541">
    <property type="component" value="Unassembled WGS sequence"/>
</dbReference>
<name>A0AAN4ZYS0_9RHOB</name>
<comment type="caution">
    <text evidence="1">The sequence shown here is derived from an EMBL/GenBank/DDBJ whole genome shotgun (WGS) entry which is preliminary data.</text>
</comment>
<proteinExistence type="predicted"/>
<evidence type="ECO:0000313" key="2">
    <source>
        <dbReference type="EMBL" id="SDW71033.1"/>
    </source>
</evidence>
<dbReference type="EMBL" id="FNOB01000006">
    <property type="protein sequence ID" value="SDW71033.1"/>
    <property type="molecule type" value="Genomic_DNA"/>
</dbReference>
<gene>
    <name evidence="1" type="ORF">GCM10008024_13620</name>
    <name evidence="2" type="ORF">SAMN05444006_10653</name>
</gene>
<dbReference type="Pfam" id="PF06935">
    <property type="entry name" value="DUF1284"/>
    <property type="match status" value="1"/>
</dbReference>
<sequence>MSLRFRRHHFLCSLGFQGKGYSDAFTANMDAVVTGRLRAPGGAGVEIEVVAGADAICGPCPERRGEGCAKQARIDALDAAHGAALGLVPGDRITWGDALGRIRAHVQPGDLARICAGCGWLELGLCEAALQRLHADGQG</sequence>
<reference evidence="1" key="1">
    <citation type="journal article" date="2014" name="Int. J. Syst. Evol. Microbiol.">
        <title>Complete genome sequence of Corynebacterium casei LMG S-19264T (=DSM 44701T), isolated from a smear-ripened cheese.</title>
        <authorList>
            <consortium name="US DOE Joint Genome Institute (JGI-PGF)"/>
            <person name="Walter F."/>
            <person name="Albersmeier A."/>
            <person name="Kalinowski J."/>
            <person name="Ruckert C."/>
        </authorList>
    </citation>
    <scope>NUCLEOTIDE SEQUENCE</scope>
    <source>
        <strain evidence="1">CGMCC 1.10859</strain>
    </source>
</reference>
<accession>A0AAN4ZYS0</accession>
<evidence type="ECO:0008006" key="5">
    <source>
        <dbReference type="Google" id="ProtNLM"/>
    </source>
</evidence>
<organism evidence="1 4">
    <name type="scientific">Allgaiera indica</name>
    <dbReference type="NCBI Taxonomy" id="765699"/>
    <lineage>
        <taxon>Bacteria</taxon>
        <taxon>Pseudomonadati</taxon>
        <taxon>Pseudomonadota</taxon>
        <taxon>Alphaproteobacteria</taxon>
        <taxon>Rhodobacterales</taxon>
        <taxon>Paracoccaceae</taxon>
        <taxon>Allgaiera</taxon>
    </lineage>
</organism>
<evidence type="ECO:0000313" key="1">
    <source>
        <dbReference type="EMBL" id="GHE00792.1"/>
    </source>
</evidence>
<keyword evidence="3" id="KW-1185">Reference proteome</keyword>
<dbReference type="RefSeq" id="WP_035843965.1">
    <property type="nucleotide sequence ID" value="NZ_BNAB01000005.1"/>
</dbReference>
<dbReference type="Proteomes" id="UP000634647">
    <property type="component" value="Unassembled WGS sequence"/>
</dbReference>
<dbReference type="AlphaFoldDB" id="A0AAN4ZYS0"/>
<dbReference type="EMBL" id="BNAB01000005">
    <property type="protein sequence ID" value="GHE00792.1"/>
    <property type="molecule type" value="Genomic_DNA"/>
</dbReference>